<dbReference type="RefSeq" id="WP_169999766.1">
    <property type="nucleotide sequence ID" value="NZ_JALY01000237.1"/>
</dbReference>
<name>A0A2S5EBU0_9BACT</name>
<proteinExistence type="predicted"/>
<dbReference type="EMBL" id="JALY01000237">
    <property type="protein sequence ID" value="POZ90551.1"/>
    <property type="molecule type" value="Genomic_DNA"/>
</dbReference>
<dbReference type="PANTHER" id="PTHR12788">
    <property type="entry name" value="PROTEIN-TYROSINE SULFOTRANSFERASE 2"/>
    <property type="match status" value="1"/>
</dbReference>
<accession>A0A2S5EBU0</accession>
<dbReference type="Proteomes" id="UP000236950">
    <property type="component" value="Unassembled WGS sequence"/>
</dbReference>
<evidence type="ECO:0008006" key="4">
    <source>
        <dbReference type="Google" id="ProtNLM"/>
    </source>
</evidence>
<dbReference type="SUPFAM" id="SSF52540">
    <property type="entry name" value="P-loop containing nucleoside triphosphate hydrolases"/>
    <property type="match status" value="1"/>
</dbReference>
<dbReference type="Gene3D" id="3.40.50.300">
    <property type="entry name" value="P-loop containing nucleotide triphosphate hydrolases"/>
    <property type="match status" value="1"/>
</dbReference>
<evidence type="ECO:0000313" key="3">
    <source>
        <dbReference type="Proteomes" id="UP000236950"/>
    </source>
</evidence>
<dbReference type="AlphaFoldDB" id="A0A2S5EBU0"/>
<dbReference type="InterPro" id="IPR027417">
    <property type="entry name" value="P-loop_NTPase"/>
</dbReference>
<organism evidence="2 3">
    <name type="scientific">Petrotoga halophila DSM 16923</name>
    <dbReference type="NCBI Taxonomy" id="1122953"/>
    <lineage>
        <taxon>Bacteria</taxon>
        <taxon>Thermotogati</taxon>
        <taxon>Thermotogota</taxon>
        <taxon>Thermotogae</taxon>
        <taxon>Petrotogales</taxon>
        <taxon>Petrotogaceae</taxon>
        <taxon>Petrotoga</taxon>
    </lineage>
</organism>
<dbReference type="GO" id="GO:0008476">
    <property type="term" value="F:protein-tyrosine sulfotransferase activity"/>
    <property type="evidence" value="ECO:0007669"/>
    <property type="project" value="InterPro"/>
</dbReference>
<gene>
    <name evidence="2" type="ORF">AA81_11365</name>
</gene>
<protein>
    <recommendedName>
        <fullName evidence="4">Sulfotransferase</fullName>
    </recommendedName>
</protein>
<reference evidence="2 3" key="1">
    <citation type="submission" date="2014-01" db="EMBL/GenBank/DDBJ databases">
        <title>Comparative genomics of Petrotoga.</title>
        <authorList>
            <person name="Chow K."/>
            <person name="Charchuk R."/>
            <person name="Nesbo C.L."/>
        </authorList>
    </citation>
    <scope>NUCLEOTIDE SEQUENCE [LARGE SCALE GENOMIC DNA]</scope>
    <source>
        <strain evidence="2 3">DSM 16923</strain>
    </source>
</reference>
<keyword evidence="3" id="KW-1185">Reference proteome</keyword>
<dbReference type="Pfam" id="PF13469">
    <property type="entry name" value="Sulfotransfer_3"/>
    <property type="match status" value="1"/>
</dbReference>
<evidence type="ECO:0000256" key="1">
    <source>
        <dbReference type="ARBA" id="ARBA00022679"/>
    </source>
</evidence>
<keyword evidence="1" id="KW-0808">Transferase</keyword>
<sequence>MNGNPIFILGSHKSGSSLLRNLFDGHSELFVIPIEAHFFQYNGYWIDYGIRRQMPVDLTEGQIINNYVSAIKIANTTPGGYSDSDTRGRWDVEKFEEKIKKGKNYNNIKSSIINYIEAMYYSIYGAELPEDKRVVEKSVENAEFAIDLKTIFPNAKFIHIVRNPYATLVAIRKFKSQQGYPFLKWIIESMYNSYYYLEKNQRLFSKKDYLVLKYEDLVTQPKMIIKRIITFLDLPEEKILYIPTVQKKLWEGNSTSGEKFKSISSKRLNKWKDEIYPLEAQIINFKFTFILKKYGYEVITKVKERYPEDKKSIDMYNFNANFLKLL</sequence>
<comment type="caution">
    <text evidence="2">The sequence shown here is derived from an EMBL/GenBank/DDBJ whole genome shotgun (WGS) entry which is preliminary data.</text>
</comment>
<dbReference type="PANTHER" id="PTHR12788:SF10">
    <property type="entry name" value="PROTEIN-TYROSINE SULFOTRANSFERASE"/>
    <property type="match status" value="1"/>
</dbReference>
<evidence type="ECO:0000313" key="2">
    <source>
        <dbReference type="EMBL" id="POZ90551.1"/>
    </source>
</evidence>
<dbReference type="InterPro" id="IPR026634">
    <property type="entry name" value="TPST-like"/>
</dbReference>